<gene>
    <name evidence="9" type="ORF">J2S74_005121</name>
</gene>
<evidence type="ECO:0000313" key="9">
    <source>
        <dbReference type="EMBL" id="MDQ0257659.1"/>
    </source>
</evidence>
<dbReference type="Pfam" id="PF13726">
    <property type="entry name" value="Na_H_antiport_2"/>
    <property type="match status" value="1"/>
</dbReference>
<keyword evidence="4 6" id="KW-1133">Transmembrane helix</keyword>
<keyword evidence="5 6" id="KW-0472">Membrane</keyword>
<evidence type="ECO:0000313" key="10">
    <source>
        <dbReference type="Proteomes" id="UP001230005"/>
    </source>
</evidence>
<keyword evidence="10" id="KW-1185">Reference proteome</keyword>
<feature type="transmembrane region" description="Helical" evidence="6">
    <location>
        <begin position="7"/>
        <end position="38"/>
    </location>
</feature>
<keyword evidence="3 6" id="KW-0812">Transmembrane</keyword>
<comment type="caution">
    <text evidence="9">The sequence shown here is derived from an EMBL/GenBank/DDBJ whole genome shotgun (WGS) entry which is preliminary data.</text>
</comment>
<evidence type="ECO:0000256" key="6">
    <source>
        <dbReference type="SAM" id="Phobius"/>
    </source>
</evidence>
<evidence type="ECO:0000256" key="4">
    <source>
        <dbReference type="ARBA" id="ARBA00022989"/>
    </source>
</evidence>
<feature type="domain" description="Na+/H+ antiporter NhaC-like C-terminal" evidence="7">
    <location>
        <begin position="151"/>
        <end position="442"/>
    </location>
</feature>
<dbReference type="InterPro" id="IPR032813">
    <property type="entry name" value="Na_H_antiport_N"/>
</dbReference>
<evidence type="ECO:0000256" key="1">
    <source>
        <dbReference type="ARBA" id="ARBA00004651"/>
    </source>
</evidence>
<dbReference type="Pfam" id="PF03553">
    <property type="entry name" value="Na_H_antiporter"/>
    <property type="match status" value="1"/>
</dbReference>
<evidence type="ECO:0000256" key="5">
    <source>
        <dbReference type="ARBA" id="ARBA00023136"/>
    </source>
</evidence>
<feature type="transmembrane region" description="Helical" evidence="6">
    <location>
        <begin position="364"/>
        <end position="389"/>
    </location>
</feature>
<keyword evidence="2" id="KW-1003">Cell membrane</keyword>
<feature type="transmembrane region" description="Helical" evidence="6">
    <location>
        <begin position="58"/>
        <end position="81"/>
    </location>
</feature>
<evidence type="ECO:0000256" key="2">
    <source>
        <dbReference type="ARBA" id="ARBA00022475"/>
    </source>
</evidence>
<evidence type="ECO:0000259" key="8">
    <source>
        <dbReference type="Pfam" id="PF13726"/>
    </source>
</evidence>
<accession>A0ABU0A2D4</accession>
<dbReference type="Proteomes" id="UP001230005">
    <property type="component" value="Unassembled WGS sequence"/>
</dbReference>
<feature type="transmembrane region" description="Helical" evidence="6">
    <location>
        <begin position="301"/>
        <end position="319"/>
    </location>
</feature>
<feature type="transmembrane region" description="Helical" evidence="6">
    <location>
        <begin position="194"/>
        <end position="214"/>
    </location>
</feature>
<feature type="transmembrane region" description="Helical" evidence="6">
    <location>
        <begin position="261"/>
        <end position="281"/>
    </location>
</feature>
<dbReference type="InterPro" id="IPR052576">
    <property type="entry name" value="AA_Transporter-Related"/>
</dbReference>
<dbReference type="InterPro" id="IPR018461">
    <property type="entry name" value="Na/H_Antiport_NhaC-like_C"/>
</dbReference>
<protein>
    <submittedName>
        <fullName evidence="9">Histidine transporter YuiF (NhaC family)</fullName>
    </submittedName>
</protein>
<feature type="domain" description="Putative Na+/H+ antiporter N-terminal" evidence="8">
    <location>
        <begin position="2"/>
        <end position="87"/>
    </location>
</feature>
<name>A0ABU0A2D4_9BACI</name>
<organism evidence="9 10">
    <name type="scientific">Evansella vedderi</name>
    <dbReference type="NCBI Taxonomy" id="38282"/>
    <lineage>
        <taxon>Bacteria</taxon>
        <taxon>Bacillati</taxon>
        <taxon>Bacillota</taxon>
        <taxon>Bacilli</taxon>
        <taxon>Bacillales</taxon>
        <taxon>Bacillaceae</taxon>
        <taxon>Evansella</taxon>
    </lineage>
</organism>
<sequence length="448" mass="47921">MNAVLIAVLIMLILSLLRIHVVIALVSGAIVGGLIAGFTVDETLSFFGAGLGSNASVALSYAMLGAFAVAISFTGLPNLIVSKVVSLVGREGDSQKRKLSKAFLLLVILLVSISSQNVIPIHIAFIPILIPPLIKVFNALFIDRRILAVIMTFGLKAPYILLPFGFGLMFHEIIERNMNESGMTIELAMIPKALALPVLGMVIGLVIAIFFSYGKEREYINKPLGEENQEKDNFTYSIPSVVLGLSSVVIVLILQYLTKSMIFSAFIGLVILYLYFAYMHYKGNFQLSETETLMTNGMKMMAFIGFVMIAAGGFAEVIRETGHIDFLVEASANIIGDNKALAAILMLLVGLLITMGIGSSFSTIPIIAVIFVPLAEAIGFSTMATIALIGTAGALGDAGSPASDSTLGPTAGLNVDGQHHHIWDTCVPTFIHLNIPLLIFGWVAAILL</sequence>
<dbReference type="EMBL" id="JAUSUG010000031">
    <property type="protein sequence ID" value="MDQ0257659.1"/>
    <property type="molecule type" value="Genomic_DNA"/>
</dbReference>
<evidence type="ECO:0000259" key="7">
    <source>
        <dbReference type="Pfam" id="PF03553"/>
    </source>
</evidence>
<evidence type="ECO:0000256" key="3">
    <source>
        <dbReference type="ARBA" id="ARBA00022692"/>
    </source>
</evidence>
<dbReference type="PANTHER" id="PTHR37821:SF1">
    <property type="entry name" value="AMINO ACID TRANSPORTER YUIF-RELATED"/>
    <property type="match status" value="1"/>
</dbReference>
<feature type="transmembrane region" description="Helical" evidence="6">
    <location>
        <begin position="102"/>
        <end position="126"/>
    </location>
</feature>
<dbReference type="RefSeq" id="WP_307331733.1">
    <property type="nucleotide sequence ID" value="NZ_JAUSUG010000031.1"/>
</dbReference>
<feature type="transmembrane region" description="Helical" evidence="6">
    <location>
        <begin position="146"/>
        <end position="173"/>
    </location>
</feature>
<feature type="transmembrane region" description="Helical" evidence="6">
    <location>
        <begin position="234"/>
        <end position="254"/>
    </location>
</feature>
<reference evidence="9 10" key="1">
    <citation type="submission" date="2023-07" db="EMBL/GenBank/DDBJ databases">
        <title>Genomic Encyclopedia of Type Strains, Phase IV (KMG-IV): sequencing the most valuable type-strain genomes for metagenomic binning, comparative biology and taxonomic classification.</title>
        <authorList>
            <person name="Goeker M."/>
        </authorList>
    </citation>
    <scope>NUCLEOTIDE SEQUENCE [LARGE SCALE GENOMIC DNA]</scope>
    <source>
        <strain evidence="9 10">DSM 9768</strain>
    </source>
</reference>
<feature type="transmembrane region" description="Helical" evidence="6">
    <location>
        <begin position="340"/>
        <end position="358"/>
    </location>
</feature>
<comment type="subcellular location">
    <subcellularLocation>
        <location evidence="1">Cell membrane</location>
        <topology evidence="1">Multi-pass membrane protein</topology>
    </subcellularLocation>
</comment>
<dbReference type="PANTHER" id="PTHR37821">
    <property type="entry name" value="AMINO ACID TRANSPORTER YUIF-RELATED"/>
    <property type="match status" value="1"/>
</dbReference>
<proteinExistence type="predicted"/>